<gene>
    <name evidence="11" type="ORF">T458_07635</name>
</gene>
<dbReference type="PATRIC" id="fig|1408254.3.peg.1513"/>
<protein>
    <recommendedName>
        <fullName evidence="3">methylated-DNA--[protein]-cysteine S-methyltransferase</fullName>
        <ecNumber evidence="3">2.1.1.63</ecNumber>
    </recommendedName>
</protein>
<feature type="domain" description="Methylated-DNA-[protein]-cysteine S-methyltransferase DNA binding" evidence="9">
    <location>
        <begin position="91"/>
        <end position="170"/>
    </location>
</feature>
<dbReference type="AlphaFoldDB" id="V6MBJ5"/>
<dbReference type="CDD" id="cd06445">
    <property type="entry name" value="ATase"/>
    <property type="match status" value="1"/>
</dbReference>
<evidence type="ECO:0000259" key="9">
    <source>
        <dbReference type="Pfam" id="PF01035"/>
    </source>
</evidence>
<dbReference type="Pfam" id="PF01035">
    <property type="entry name" value="DNA_binding_1"/>
    <property type="match status" value="1"/>
</dbReference>
<dbReference type="InterPro" id="IPR036217">
    <property type="entry name" value="MethylDNA_cys_MeTrfase_DNAb"/>
</dbReference>
<dbReference type="InterPro" id="IPR008332">
    <property type="entry name" value="MethylG_MeTrfase_N"/>
</dbReference>
<keyword evidence="6" id="KW-0227">DNA damage</keyword>
<dbReference type="NCBIfam" id="TIGR00589">
    <property type="entry name" value="ogt"/>
    <property type="match status" value="1"/>
</dbReference>
<dbReference type="GO" id="GO:0003908">
    <property type="term" value="F:methylated-DNA-[protein]-cysteine S-methyltransferase activity"/>
    <property type="evidence" value="ECO:0007669"/>
    <property type="project" value="UniProtKB-EC"/>
</dbReference>
<comment type="catalytic activity">
    <reaction evidence="1">
        <text>a 4-O-methyl-thymidine in DNA + L-cysteinyl-[protein] = a thymidine in DNA + S-methyl-L-cysteinyl-[protein]</text>
        <dbReference type="Rhea" id="RHEA:53428"/>
        <dbReference type="Rhea" id="RHEA-COMP:10131"/>
        <dbReference type="Rhea" id="RHEA-COMP:10132"/>
        <dbReference type="Rhea" id="RHEA-COMP:13555"/>
        <dbReference type="Rhea" id="RHEA-COMP:13556"/>
        <dbReference type="ChEBI" id="CHEBI:29950"/>
        <dbReference type="ChEBI" id="CHEBI:82612"/>
        <dbReference type="ChEBI" id="CHEBI:137386"/>
        <dbReference type="ChEBI" id="CHEBI:137387"/>
        <dbReference type="EC" id="2.1.1.63"/>
    </reaction>
</comment>
<comment type="caution">
    <text evidence="11">The sequence shown here is derived from an EMBL/GenBank/DDBJ whole genome shotgun (WGS) entry which is preliminary data.</text>
</comment>
<evidence type="ECO:0000256" key="8">
    <source>
        <dbReference type="ARBA" id="ARBA00049348"/>
    </source>
</evidence>
<keyword evidence="5 11" id="KW-0808">Transferase</keyword>
<dbReference type="STRING" id="1408254.T458_07635"/>
<sequence length="182" mass="20588">MKKKPVSTIYWTLLSVEDWSLYIAATSKGLCYVGSPNQPVDELVAWVQQHFPSGELVQDDKTMHPYATELREYFQGLRNSFTIQLDWHGTPFQREVWNALCEIPYGETRSYTEIAERMGKKAAVRAVGAAIGANPVLIAVPCHRVIGKNGSLTGYRGGLEMKKKLLQGEKEFSREERSRQHA</sequence>
<dbReference type="PANTHER" id="PTHR10815">
    <property type="entry name" value="METHYLATED-DNA--PROTEIN-CYSTEINE METHYLTRANSFERASE"/>
    <property type="match status" value="1"/>
</dbReference>
<dbReference type="Proteomes" id="UP000017973">
    <property type="component" value="Unassembled WGS sequence"/>
</dbReference>
<dbReference type="InterPro" id="IPR036388">
    <property type="entry name" value="WH-like_DNA-bd_sf"/>
</dbReference>
<evidence type="ECO:0000256" key="2">
    <source>
        <dbReference type="ARBA" id="ARBA00008711"/>
    </source>
</evidence>
<dbReference type="EMBL" id="AYJU01000003">
    <property type="protein sequence ID" value="EST55587.1"/>
    <property type="molecule type" value="Genomic_DNA"/>
</dbReference>
<reference evidence="11 12" key="1">
    <citation type="journal article" date="2014" name="Genome Announc.">
        <title>Draft Genome Sequence of Brevibacillus panacihumi Strain W25, a Halotolerant Hydrocarbon-Degrading Bacterium.</title>
        <authorList>
            <person name="Wang X."/>
            <person name="Jin D."/>
            <person name="Zhou L."/>
            <person name="Wu L."/>
            <person name="An W."/>
            <person name="Chen Y."/>
            <person name="Zhao L."/>
        </authorList>
    </citation>
    <scope>NUCLEOTIDE SEQUENCE [LARGE SCALE GENOMIC DNA]</scope>
    <source>
        <strain evidence="11 12">W25</strain>
    </source>
</reference>
<dbReference type="Gene3D" id="3.30.160.70">
    <property type="entry name" value="Methylated DNA-protein cysteine methyltransferase domain"/>
    <property type="match status" value="1"/>
</dbReference>
<dbReference type="PANTHER" id="PTHR10815:SF12">
    <property type="entry name" value="METHYLATED-DNA--PROTEIN-CYSTEINE METHYLTRANSFERASE, INDUCIBLE"/>
    <property type="match status" value="1"/>
</dbReference>
<evidence type="ECO:0000256" key="7">
    <source>
        <dbReference type="ARBA" id="ARBA00023204"/>
    </source>
</evidence>
<evidence type="ECO:0000256" key="6">
    <source>
        <dbReference type="ARBA" id="ARBA00022763"/>
    </source>
</evidence>
<dbReference type="eggNOG" id="COG0350">
    <property type="taxonomic scope" value="Bacteria"/>
</dbReference>
<dbReference type="OrthoDB" id="9802228at2"/>
<dbReference type="Gene3D" id="1.10.10.10">
    <property type="entry name" value="Winged helix-like DNA-binding domain superfamily/Winged helix DNA-binding domain"/>
    <property type="match status" value="1"/>
</dbReference>
<evidence type="ECO:0000256" key="1">
    <source>
        <dbReference type="ARBA" id="ARBA00001286"/>
    </source>
</evidence>
<evidence type="ECO:0000256" key="3">
    <source>
        <dbReference type="ARBA" id="ARBA00011918"/>
    </source>
</evidence>
<feature type="domain" description="Methylguanine DNA methyltransferase ribonuclease-like" evidence="10">
    <location>
        <begin position="9"/>
        <end position="86"/>
    </location>
</feature>
<dbReference type="EC" id="2.1.1.63" evidence="3"/>
<dbReference type="GO" id="GO:0032259">
    <property type="term" value="P:methylation"/>
    <property type="evidence" value="ECO:0007669"/>
    <property type="project" value="UniProtKB-KW"/>
</dbReference>
<dbReference type="SUPFAM" id="SSF53155">
    <property type="entry name" value="Methylated DNA-protein cysteine methyltransferase domain"/>
    <property type="match status" value="1"/>
</dbReference>
<dbReference type="InterPro" id="IPR036631">
    <property type="entry name" value="MGMT_N_sf"/>
</dbReference>
<dbReference type="FunFam" id="1.10.10.10:FF:000214">
    <property type="entry name" value="Methylated-DNA--protein-cysteine methyltransferase"/>
    <property type="match status" value="1"/>
</dbReference>
<dbReference type="InterPro" id="IPR014048">
    <property type="entry name" value="MethylDNA_cys_MeTrfase_DNA-bd"/>
</dbReference>
<keyword evidence="4 11" id="KW-0489">Methyltransferase</keyword>
<evidence type="ECO:0000256" key="4">
    <source>
        <dbReference type="ARBA" id="ARBA00022603"/>
    </source>
</evidence>
<dbReference type="RefSeq" id="WP_023555542.1">
    <property type="nucleotide sequence ID" value="NZ_KI629787.1"/>
</dbReference>
<dbReference type="PROSITE" id="PS00374">
    <property type="entry name" value="MGMT"/>
    <property type="match status" value="1"/>
</dbReference>
<evidence type="ECO:0000313" key="11">
    <source>
        <dbReference type="EMBL" id="EST55587.1"/>
    </source>
</evidence>
<name>V6MBJ5_9BACL</name>
<dbReference type="InterPro" id="IPR001497">
    <property type="entry name" value="MethylDNA_cys_MeTrfase_AS"/>
</dbReference>
<keyword evidence="12" id="KW-1185">Reference proteome</keyword>
<dbReference type="SUPFAM" id="SSF46767">
    <property type="entry name" value="Methylated DNA-protein cysteine methyltransferase, C-terminal domain"/>
    <property type="match status" value="1"/>
</dbReference>
<proteinExistence type="inferred from homology"/>
<comment type="similarity">
    <text evidence="2">Belongs to the MGMT family.</text>
</comment>
<accession>V6MBJ5</accession>
<dbReference type="Pfam" id="PF02870">
    <property type="entry name" value="Methyltransf_1N"/>
    <property type="match status" value="1"/>
</dbReference>
<evidence type="ECO:0000256" key="5">
    <source>
        <dbReference type="ARBA" id="ARBA00022679"/>
    </source>
</evidence>
<evidence type="ECO:0000313" key="12">
    <source>
        <dbReference type="Proteomes" id="UP000017973"/>
    </source>
</evidence>
<organism evidence="11 12">
    <name type="scientific">Brevibacillus panacihumi W25</name>
    <dbReference type="NCBI Taxonomy" id="1408254"/>
    <lineage>
        <taxon>Bacteria</taxon>
        <taxon>Bacillati</taxon>
        <taxon>Bacillota</taxon>
        <taxon>Bacilli</taxon>
        <taxon>Bacillales</taxon>
        <taxon>Paenibacillaceae</taxon>
        <taxon>Brevibacillus</taxon>
    </lineage>
</organism>
<keyword evidence="7" id="KW-0234">DNA repair</keyword>
<dbReference type="GO" id="GO:0006281">
    <property type="term" value="P:DNA repair"/>
    <property type="evidence" value="ECO:0007669"/>
    <property type="project" value="UniProtKB-KW"/>
</dbReference>
<dbReference type="HOGENOM" id="CLU_000445_52_2_9"/>
<evidence type="ECO:0000259" key="10">
    <source>
        <dbReference type="Pfam" id="PF02870"/>
    </source>
</evidence>
<comment type="catalytic activity">
    <reaction evidence="8">
        <text>a 6-O-methyl-2'-deoxyguanosine in DNA + L-cysteinyl-[protein] = S-methyl-L-cysteinyl-[protein] + a 2'-deoxyguanosine in DNA</text>
        <dbReference type="Rhea" id="RHEA:24000"/>
        <dbReference type="Rhea" id="RHEA-COMP:10131"/>
        <dbReference type="Rhea" id="RHEA-COMP:10132"/>
        <dbReference type="Rhea" id="RHEA-COMP:11367"/>
        <dbReference type="Rhea" id="RHEA-COMP:11368"/>
        <dbReference type="ChEBI" id="CHEBI:29950"/>
        <dbReference type="ChEBI" id="CHEBI:82612"/>
        <dbReference type="ChEBI" id="CHEBI:85445"/>
        <dbReference type="ChEBI" id="CHEBI:85448"/>
        <dbReference type="EC" id="2.1.1.63"/>
    </reaction>
</comment>